<dbReference type="OrthoDB" id="9808870at2"/>
<keyword evidence="1" id="KW-1133">Transmembrane helix</keyword>
<protein>
    <recommendedName>
        <fullName evidence="5">HupE / UreJ protein</fullName>
    </recommendedName>
</protein>
<reference evidence="3 4" key="1">
    <citation type="submission" date="2015-12" db="EMBL/GenBank/DDBJ databases">
        <authorList>
            <person name="Shamseldin A."/>
            <person name="Moawad H."/>
            <person name="Abd El-Rahim W.M."/>
            <person name="Sadowsky M.J."/>
        </authorList>
    </citation>
    <scope>NUCLEOTIDE SEQUENCE [LARGE SCALE GENOMIC DNA]</scope>
    <source>
        <strain evidence="3 4">WF1</strain>
    </source>
</reference>
<keyword evidence="2" id="KW-0732">Signal</keyword>
<dbReference type="Pfam" id="PF13795">
    <property type="entry name" value="HupE_UreJ_2"/>
    <property type="match status" value="1"/>
</dbReference>
<gene>
    <name evidence="3" type="ORF">AU255_09940</name>
</gene>
<feature type="transmembrane region" description="Helical" evidence="1">
    <location>
        <begin position="210"/>
        <end position="231"/>
    </location>
</feature>
<feature type="signal peptide" evidence="2">
    <location>
        <begin position="1"/>
        <end position="34"/>
    </location>
</feature>
<keyword evidence="1" id="KW-0812">Transmembrane</keyword>
<name>A0A1V8M9E0_9GAMM</name>
<feature type="transmembrane region" description="Helical" evidence="1">
    <location>
        <begin position="63"/>
        <end position="82"/>
    </location>
</feature>
<evidence type="ECO:0000313" key="4">
    <source>
        <dbReference type="Proteomes" id="UP000191980"/>
    </source>
</evidence>
<accession>A0A1V8M9E0</accession>
<dbReference type="RefSeq" id="WP_080522743.1">
    <property type="nucleotide sequence ID" value="NZ_LPUF01000001.1"/>
</dbReference>
<dbReference type="STRING" id="1420851.AU255_09940"/>
<dbReference type="EMBL" id="LPUF01000001">
    <property type="protein sequence ID" value="OQK18138.1"/>
    <property type="molecule type" value="Genomic_DNA"/>
</dbReference>
<keyword evidence="4" id="KW-1185">Reference proteome</keyword>
<feature type="transmembrane region" description="Helical" evidence="1">
    <location>
        <begin position="148"/>
        <end position="165"/>
    </location>
</feature>
<evidence type="ECO:0000256" key="2">
    <source>
        <dbReference type="SAM" id="SignalP"/>
    </source>
</evidence>
<evidence type="ECO:0008006" key="5">
    <source>
        <dbReference type="Google" id="ProtNLM"/>
    </source>
</evidence>
<evidence type="ECO:0000256" key="1">
    <source>
        <dbReference type="SAM" id="Phobius"/>
    </source>
</evidence>
<dbReference type="AlphaFoldDB" id="A0A1V8M9E0"/>
<feature type="transmembrane region" description="Helical" evidence="1">
    <location>
        <begin position="180"/>
        <end position="203"/>
    </location>
</feature>
<organism evidence="3 4">
    <name type="scientific">Methyloprofundus sedimenti</name>
    <dbReference type="NCBI Taxonomy" id="1420851"/>
    <lineage>
        <taxon>Bacteria</taxon>
        <taxon>Pseudomonadati</taxon>
        <taxon>Pseudomonadota</taxon>
        <taxon>Gammaproteobacteria</taxon>
        <taxon>Methylococcales</taxon>
        <taxon>Methylococcaceae</taxon>
        <taxon>Methyloprofundus</taxon>
    </lineage>
</organism>
<dbReference type="InterPro" id="IPR032809">
    <property type="entry name" value="Put_HupE_UreJ"/>
</dbReference>
<proteinExistence type="predicted"/>
<dbReference type="Proteomes" id="UP000191980">
    <property type="component" value="Unassembled WGS sequence"/>
</dbReference>
<feature type="transmembrane region" description="Helical" evidence="1">
    <location>
        <begin position="110"/>
        <end position="127"/>
    </location>
</feature>
<feature type="chain" id="PRO_5013342848" description="HupE / UreJ protein" evidence="2">
    <location>
        <begin position="35"/>
        <end position="240"/>
    </location>
</feature>
<feature type="transmembrane region" description="Helical" evidence="1">
    <location>
        <begin position="87"/>
        <end position="104"/>
    </location>
</feature>
<comment type="caution">
    <text evidence="3">The sequence shown here is derived from an EMBL/GenBank/DDBJ whole genome shotgun (WGS) entry which is preliminary data.</text>
</comment>
<sequence>MLNNCTTKYLISLKFSTSLSVAALTLLCISAAVAHGVDANTQQFLQANHGTAIGPFLYIGAKHMLTGYDHLLFLLGVIFFLFRTRDILIYVSLFTLGHSLTLFFGVLENISVNAYLVDAIIGLSVVYKGFDNLGGFQRLFARQPNTKVAVLIFGLFHGMGLATKLQDFDLPEHDLWKNLLAFNLGVEIGQFVALLFMLILLNLWRRFDSYFSFAVVTNTLLMAAGLVLFGYQMTGYVLNV</sequence>
<keyword evidence="1" id="KW-0472">Membrane</keyword>
<evidence type="ECO:0000313" key="3">
    <source>
        <dbReference type="EMBL" id="OQK18138.1"/>
    </source>
</evidence>